<keyword evidence="2" id="KW-1185">Reference proteome</keyword>
<dbReference type="Proteomes" id="UP000436522">
    <property type="component" value="Unassembled WGS sequence"/>
</dbReference>
<sequence length="83" mass="9271">MTSNQEHMTKSLIAAGWTEDRAQTLRKGNWIVVFDTSSWMILATDTTPRVYDVPVPQSDSANLTQWTVGLIEHLLETHDGGEA</sequence>
<organism evidence="1 2">
    <name type="scientific">Roseobacter cerasinus</name>
    <dbReference type="NCBI Taxonomy" id="2602289"/>
    <lineage>
        <taxon>Bacteria</taxon>
        <taxon>Pseudomonadati</taxon>
        <taxon>Pseudomonadota</taxon>
        <taxon>Alphaproteobacteria</taxon>
        <taxon>Rhodobacterales</taxon>
        <taxon>Roseobacteraceae</taxon>
        <taxon>Roseobacter</taxon>
    </lineage>
</organism>
<proteinExistence type="predicted"/>
<evidence type="ECO:0000313" key="1">
    <source>
        <dbReference type="EMBL" id="GFE52446.1"/>
    </source>
</evidence>
<name>A0A640W1T4_9RHOB</name>
<reference evidence="1 2" key="1">
    <citation type="submission" date="2019-12" db="EMBL/GenBank/DDBJ databases">
        <title>Roseobacter cerasinus sp. nov., isolated from seawater around aquaculture.</title>
        <authorList>
            <person name="Muramatsu S."/>
            <person name="Takabe Y."/>
            <person name="Mori K."/>
            <person name="Takaichi S."/>
            <person name="Hanada S."/>
        </authorList>
    </citation>
    <scope>NUCLEOTIDE SEQUENCE [LARGE SCALE GENOMIC DNA]</scope>
    <source>
        <strain evidence="1 2">AI77</strain>
    </source>
</reference>
<protein>
    <submittedName>
        <fullName evidence="1">Uncharacterized protein</fullName>
    </submittedName>
</protein>
<gene>
    <name evidence="1" type="ORF">So717_41990</name>
</gene>
<dbReference type="EMBL" id="BLIV01000012">
    <property type="protein sequence ID" value="GFE52446.1"/>
    <property type="molecule type" value="Genomic_DNA"/>
</dbReference>
<evidence type="ECO:0000313" key="2">
    <source>
        <dbReference type="Proteomes" id="UP000436522"/>
    </source>
</evidence>
<comment type="caution">
    <text evidence="1">The sequence shown here is derived from an EMBL/GenBank/DDBJ whole genome shotgun (WGS) entry which is preliminary data.</text>
</comment>
<dbReference type="AlphaFoldDB" id="A0A640W1T4"/>
<accession>A0A640W1T4</accession>